<keyword evidence="6 8" id="KW-0648">Protein biosynthesis</keyword>
<dbReference type="EC" id="2.1.2.9" evidence="3 8"/>
<protein>
    <recommendedName>
        <fullName evidence="4 8">Methionyl-tRNA formyltransferase</fullName>
        <ecNumber evidence="3 8">2.1.2.9</ecNumber>
    </recommendedName>
</protein>
<dbReference type="SUPFAM" id="SSF50486">
    <property type="entry name" value="FMT C-terminal domain-like"/>
    <property type="match status" value="1"/>
</dbReference>
<feature type="domain" description="Formyl transferase N-terminal" evidence="9">
    <location>
        <begin position="1"/>
        <end position="185"/>
    </location>
</feature>
<accession>A0A450UZ40</accession>
<dbReference type="EMBL" id="CAADFG010000116">
    <property type="protein sequence ID" value="VFJ97201.1"/>
    <property type="molecule type" value="Genomic_DNA"/>
</dbReference>
<proteinExistence type="inferred from homology"/>
<gene>
    <name evidence="8" type="primary">fmt</name>
    <name evidence="11" type="ORF">BECKH772A_GA0070896_101167</name>
    <name evidence="12" type="ORF">BECKH772B_GA0070898_101195</name>
    <name evidence="13" type="ORF">BECKH772C_GA0070978_101106</name>
</gene>
<dbReference type="EMBL" id="CAADFI010000119">
    <property type="protein sequence ID" value="VFJ97801.1"/>
    <property type="molecule type" value="Genomic_DNA"/>
</dbReference>
<dbReference type="SUPFAM" id="SSF53328">
    <property type="entry name" value="Formyltransferase"/>
    <property type="match status" value="1"/>
</dbReference>
<evidence type="ECO:0000256" key="5">
    <source>
        <dbReference type="ARBA" id="ARBA00022679"/>
    </source>
</evidence>
<dbReference type="Pfam" id="PF00551">
    <property type="entry name" value="Formyl_trans_N"/>
    <property type="match status" value="1"/>
</dbReference>
<organism evidence="12">
    <name type="scientific">Candidatus Kentrum eta</name>
    <dbReference type="NCBI Taxonomy" id="2126337"/>
    <lineage>
        <taxon>Bacteria</taxon>
        <taxon>Pseudomonadati</taxon>
        <taxon>Pseudomonadota</taxon>
        <taxon>Gammaproteobacteria</taxon>
        <taxon>Candidatus Kentrum</taxon>
    </lineage>
</organism>
<dbReference type="Gene3D" id="3.10.25.10">
    <property type="entry name" value="Formyl transferase, C-terminal domain"/>
    <property type="match status" value="1"/>
</dbReference>
<dbReference type="InterPro" id="IPR041711">
    <property type="entry name" value="Met-tRNA-FMT_N"/>
</dbReference>
<feature type="domain" description="Formyl transferase C-terminal" evidence="10">
    <location>
        <begin position="208"/>
        <end position="311"/>
    </location>
</feature>
<evidence type="ECO:0000256" key="6">
    <source>
        <dbReference type="ARBA" id="ARBA00022917"/>
    </source>
</evidence>
<evidence type="ECO:0000313" key="11">
    <source>
        <dbReference type="EMBL" id="VFJ97201.1"/>
    </source>
</evidence>
<comment type="similarity">
    <text evidence="2 8">Belongs to the Fmt family.</text>
</comment>
<evidence type="ECO:0000256" key="7">
    <source>
        <dbReference type="ARBA" id="ARBA00048558"/>
    </source>
</evidence>
<sequence>MRIAFAGTPDFAAIILDALLQAARSTDHWSLVAVYTQPDRPAGRGRKLAPSPVKRLAASHAIPIRQPETCRDEGVWATLADVEPDVLVVAAYGLILPREVLAIPRHGGINVHASLLPRWRGAAPIQRAILAGDGKTGVSIMQMDEGLDTGAVLRMAACPILAKDTAGALHDRLAALGATHLIRALRDLEAGAAQPVPQDNALATYAKRITKSEGALDWHRTAVELERQVRAFVPWPVAYATLQDTFQGQPLRVWESAVVEERKDKVAPPGRITACCPTGIDIATGEGELRLLTVQRAGARPVSVADFLNGCREMPA</sequence>
<dbReference type="Gene3D" id="3.40.50.170">
    <property type="entry name" value="Formyl transferase, N-terminal domain"/>
    <property type="match status" value="1"/>
</dbReference>
<feature type="binding site" evidence="8">
    <location>
        <begin position="114"/>
        <end position="117"/>
    </location>
    <ligand>
        <name>(6S)-5,6,7,8-tetrahydrofolate</name>
        <dbReference type="ChEBI" id="CHEBI:57453"/>
    </ligand>
</feature>
<dbReference type="InterPro" id="IPR044135">
    <property type="entry name" value="Met-tRNA-FMT_C"/>
</dbReference>
<evidence type="ECO:0000256" key="4">
    <source>
        <dbReference type="ARBA" id="ARBA00016014"/>
    </source>
</evidence>
<evidence type="ECO:0000256" key="2">
    <source>
        <dbReference type="ARBA" id="ARBA00010699"/>
    </source>
</evidence>
<dbReference type="AlphaFoldDB" id="A0A450UZ40"/>
<dbReference type="EMBL" id="CAADFJ010000110">
    <property type="protein sequence ID" value="VFK02974.1"/>
    <property type="molecule type" value="Genomic_DNA"/>
</dbReference>
<dbReference type="InterPro" id="IPR037022">
    <property type="entry name" value="Formyl_trans_C_sf"/>
</dbReference>
<dbReference type="GO" id="GO:0004479">
    <property type="term" value="F:methionyl-tRNA formyltransferase activity"/>
    <property type="evidence" value="ECO:0007669"/>
    <property type="project" value="UniProtKB-UniRule"/>
</dbReference>
<evidence type="ECO:0000259" key="9">
    <source>
        <dbReference type="Pfam" id="PF00551"/>
    </source>
</evidence>
<dbReference type="HAMAP" id="MF_00182">
    <property type="entry name" value="Formyl_trans"/>
    <property type="match status" value="1"/>
</dbReference>
<evidence type="ECO:0000256" key="1">
    <source>
        <dbReference type="ARBA" id="ARBA00002606"/>
    </source>
</evidence>
<evidence type="ECO:0000313" key="13">
    <source>
        <dbReference type="EMBL" id="VFK02974.1"/>
    </source>
</evidence>
<evidence type="ECO:0000256" key="8">
    <source>
        <dbReference type="HAMAP-Rule" id="MF_00182"/>
    </source>
</evidence>
<dbReference type="InterPro" id="IPR036477">
    <property type="entry name" value="Formyl_transf_N_sf"/>
</dbReference>
<name>A0A450UZ40_9GAMM</name>
<evidence type="ECO:0000313" key="12">
    <source>
        <dbReference type="EMBL" id="VFJ97801.1"/>
    </source>
</evidence>
<dbReference type="InterPro" id="IPR001555">
    <property type="entry name" value="GART_AS"/>
</dbReference>
<comment type="catalytic activity">
    <reaction evidence="7 8">
        <text>L-methionyl-tRNA(fMet) + (6R)-10-formyltetrahydrofolate = N-formyl-L-methionyl-tRNA(fMet) + (6S)-5,6,7,8-tetrahydrofolate + H(+)</text>
        <dbReference type="Rhea" id="RHEA:24380"/>
        <dbReference type="Rhea" id="RHEA-COMP:9952"/>
        <dbReference type="Rhea" id="RHEA-COMP:9953"/>
        <dbReference type="ChEBI" id="CHEBI:15378"/>
        <dbReference type="ChEBI" id="CHEBI:57453"/>
        <dbReference type="ChEBI" id="CHEBI:78530"/>
        <dbReference type="ChEBI" id="CHEBI:78844"/>
        <dbReference type="ChEBI" id="CHEBI:195366"/>
        <dbReference type="EC" id="2.1.2.9"/>
    </reaction>
</comment>
<dbReference type="CDD" id="cd08704">
    <property type="entry name" value="Met_tRNA_FMT_C"/>
    <property type="match status" value="1"/>
</dbReference>
<dbReference type="FunFam" id="3.40.50.12230:FF:000001">
    <property type="entry name" value="Methionyl-tRNA formyltransferase"/>
    <property type="match status" value="1"/>
</dbReference>
<dbReference type="PANTHER" id="PTHR11138:SF5">
    <property type="entry name" value="METHIONYL-TRNA FORMYLTRANSFERASE, MITOCHONDRIAL"/>
    <property type="match status" value="1"/>
</dbReference>
<keyword evidence="5 8" id="KW-0808">Transferase</keyword>
<evidence type="ECO:0000256" key="3">
    <source>
        <dbReference type="ARBA" id="ARBA00012261"/>
    </source>
</evidence>
<dbReference type="PANTHER" id="PTHR11138">
    <property type="entry name" value="METHIONYL-TRNA FORMYLTRANSFERASE"/>
    <property type="match status" value="1"/>
</dbReference>
<dbReference type="InterPro" id="IPR005794">
    <property type="entry name" value="Fmt"/>
</dbReference>
<dbReference type="InterPro" id="IPR002376">
    <property type="entry name" value="Formyl_transf_N"/>
</dbReference>
<dbReference type="InterPro" id="IPR005793">
    <property type="entry name" value="Formyl_trans_C"/>
</dbReference>
<dbReference type="NCBIfam" id="TIGR00460">
    <property type="entry name" value="fmt"/>
    <property type="match status" value="1"/>
</dbReference>
<reference evidence="12" key="1">
    <citation type="submission" date="2019-02" db="EMBL/GenBank/DDBJ databases">
        <authorList>
            <person name="Gruber-Vodicka R. H."/>
            <person name="Seah K. B. B."/>
        </authorList>
    </citation>
    <scope>NUCLEOTIDE SEQUENCE</scope>
    <source>
        <strain evidence="13">BECK_SA2B12</strain>
        <strain evidence="11">BECK_SA2B15</strain>
        <strain evidence="12">BECK_SA2B20</strain>
    </source>
</reference>
<dbReference type="CDD" id="cd08646">
    <property type="entry name" value="FMT_core_Met-tRNA-FMT_N"/>
    <property type="match status" value="1"/>
</dbReference>
<comment type="function">
    <text evidence="1 8">Attaches a formyl group to the free amino group of methionyl-tRNA(fMet). The formyl group appears to play a dual role in the initiator identity of N-formylmethionyl-tRNA by promoting its recognition by IF2 and preventing the misappropriation of this tRNA by the elongation apparatus.</text>
</comment>
<dbReference type="PROSITE" id="PS00373">
    <property type="entry name" value="GART"/>
    <property type="match status" value="1"/>
</dbReference>
<evidence type="ECO:0000259" key="10">
    <source>
        <dbReference type="Pfam" id="PF02911"/>
    </source>
</evidence>
<dbReference type="GO" id="GO:0005829">
    <property type="term" value="C:cytosol"/>
    <property type="evidence" value="ECO:0007669"/>
    <property type="project" value="TreeGrafter"/>
</dbReference>
<dbReference type="Pfam" id="PF02911">
    <property type="entry name" value="Formyl_trans_C"/>
    <property type="match status" value="1"/>
</dbReference>
<dbReference type="InterPro" id="IPR011034">
    <property type="entry name" value="Formyl_transferase-like_C_sf"/>
</dbReference>